<keyword evidence="2" id="KW-1185">Reference proteome</keyword>
<dbReference type="KEGG" id="pnp:IJ22_24840"/>
<protein>
    <submittedName>
        <fullName evidence="1">Uncharacterized protein</fullName>
    </submittedName>
</protein>
<dbReference type="STRING" id="162209.IJ22_24840"/>
<reference evidence="2" key="1">
    <citation type="submission" date="2015-12" db="EMBL/GenBank/DDBJ databases">
        <title>Complete genome sequences of two moderately thermophilic Paenibacillus species.</title>
        <authorList>
            <person name="Butler R.III."/>
            <person name="Wang J."/>
            <person name="Stark B.C."/>
            <person name="Pombert J.-F."/>
        </authorList>
    </citation>
    <scope>NUCLEOTIDE SEQUENCE [LARGE SCALE GENOMIC DNA]</scope>
    <source>
        <strain evidence="2">32O-Y</strain>
    </source>
</reference>
<dbReference type="AlphaFoldDB" id="A0A0U2U912"/>
<organism evidence="1 2">
    <name type="scientific">Paenibacillus naphthalenovorans</name>
    <dbReference type="NCBI Taxonomy" id="162209"/>
    <lineage>
        <taxon>Bacteria</taxon>
        <taxon>Bacillati</taxon>
        <taxon>Bacillota</taxon>
        <taxon>Bacilli</taxon>
        <taxon>Bacillales</taxon>
        <taxon>Paenibacillaceae</taxon>
        <taxon>Paenibacillus</taxon>
    </lineage>
</organism>
<dbReference type="Proteomes" id="UP000061660">
    <property type="component" value="Chromosome"/>
</dbReference>
<gene>
    <name evidence="1" type="ORF">IJ22_24840</name>
</gene>
<evidence type="ECO:0000313" key="2">
    <source>
        <dbReference type="Proteomes" id="UP000061660"/>
    </source>
</evidence>
<proteinExistence type="predicted"/>
<dbReference type="PATRIC" id="fig|162209.4.peg.2642"/>
<evidence type="ECO:0000313" key="1">
    <source>
        <dbReference type="EMBL" id="ALS22857.1"/>
    </source>
</evidence>
<dbReference type="EMBL" id="CP013652">
    <property type="protein sequence ID" value="ALS22857.1"/>
    <property type="molecule type" value="Genomic_DNA"/>
</dbReference>
<sequence>MKAILFRSLLLPEPDRGTSVFPKAAKRLRCPPSAPYATITTFASLLSGAPKPLNRLPLKAAHSVNAPPYPSIKRYLLCPPHPGWVFPSIISISDRRIAAKCHSSQPWASLSPQEVNVVSTQFDNNGYAYPNDNTWIQIHTTWLGNMWIKVENTKIGVIRPMNADLNLKVATPLYDHPYREAANGAILSPQTVHAKAEFVSPSGLYAIQIETAWLGDRWLTDYRVSKGGELRIGAGKGI</sequence>
<accession>A0A0U2U912</accession>
<reference evidence="1 2" key="2">
    <citation type="journal article" date="2016" name="Genome Announc.">
        <title>Complete Genome Sequences of Two Interactive Moderate Thermophiles, Paenibacillus napthalenovorans 32O-Y and Paenibacillus sp. 32O-W.</title>
        <authorList>
            <person name="Butler R.R.III."/>
            <person name="Wang J."/>
            <person name="Stark B.C."/>
            <person name="Pombert J.F."/>
        </authorList>
    </citation>
    <scope>NUCLEOTIDE SEQUENCE [LARGE SCALE GENOMIC DNA]</scope>
    <source>
        <strain evidence="1 2">32O-Y</strain>
    </source>
</reference>
<name>A0A0U2U912_9BACL</name>